<proteinExistence type="predicted"/>
<keyword evidence="1" id="KW-0812">Transmembrane</keyword>
<keyword evidence="1" id="KW-1133">Transmembrane helix</keyword>
<protein>
    <submittedName>
        <fullName evidence="2">Uncharacterized protein</fullName>
    </submittedName>
</protein>
<reference evidence="2 3" key="1">
    <citation type="journal article" date="2018" name="Nat. Ecol. Evol.">
        <title>Pezizomycetes genomes reveal the molecular basis of ectomycorrhizal truffle lifestyle.</title>
        <authorList>
            <person name="Murat C."/>
            <person name="Payen T."/>
            <person name="Noel B."/>
            <person name="Kuo A."/>
            <person name="Morin E."/>
            <person name="Chen J."/>
            <person name="Kohler A."/>
            <person name="Krizsan K."/>
            <person name="Balestrini R."/>
            <person name="Da Silva C."/>
            <person name="Montanini B."/>
            <person name="Hainaut M."/>
            <person name="Levati E."/>
            <person name="Barry K.W."/>
            <person name="Belfiori B."/>
            <person name="Cichocki N."/>
            <person name="Clum A."/>
            <person name="Dockter R.B."/>
            <person name="Fauchery L."/>
            <person name="Guy J."/>
            <person name="Iotti M."/>
            <person name="Le Tacon F."/>
            <person name="Lindquist E.A."/>
            <person name="Lipzen A."/>
            <person name="Malagnac F."/>
            <person name="Mello A."/>
            <person name="Molinier V."/>
            <person name="Miyauchi S."/>
            <person name="Poulain J."/>
            <person name="Riccioni C."/>
            <person name="Rubini A."/>
            <person name="Sitrit Y."/>
            <person name="Splivallo R."/>
            <person name="Traeger S."/>
            <person name="Wang M."/>
            <person name="Zifcakova L."/>
            <person name="Wipf D."/>
            <person name="Zambonelli A."/>
            <person name="Paolocci F."/>
            <person name="Nowrousian M."/>
            <person name="Ottonello S."/>
            <person name="Baldrian P."/>
            <person name="Spatafora J.W."/>
            <person name="Henrissat B."/>
            <person name="Nagy L.G."/>
            <person name="Aury J.M."/>
            <person name="Wincker P."/>
            <person name="Grigoriev I.V."/>
            <person name="Bonfante P."/>
            <person name="Martin F.M."/>
        </authorList>
    </citation>
    <scope>NUCLEOTIDE SEQUENCE [LARGE SCALE GENOMIC DNA]</scope>
    <source>
        <strain evidence="2 3">120613-1</strain>
    </source>
</reference>
<gene>
    <name evidence="2" type="ORF">L873DRAFT_618716</name>
</gene>
<evidence type="ECO:0000313" key="2">
    <source>
        <dbReference type="EMBL" id="RPA89637.1"/>
    </source>
</evidence>
<keyword evidence="1" id="KW-0472">Membrane</keyword>
<accession>A0A3N4IXE2</accession>
<name>A0A3N4IXE2_9PEZI</name>
<evidence type="ECO:0000256" key="1">
    <source>
        <dbReference type="SAM" id="Phobius"/>
    </source>
</evidence>
<feature type="transmembrane region" description="Helical" evidence="1">
    <location>
        <begin position="39"/>
        <end position="61"/>
    </location>
</feature>
<dbReference type="Proteomes" id="UP000276215">
    <property type="component" value="Unassembled WGS sequence"/>
</dbReference>
<evidence type="ECO:0000313" key="3">
    <source>
        <dbReference type="Proteomes" id="UP000276215"/>
    </source>
</evidence>
<sequence>MGIILHICLCTICYSFQDVNLVIIGYSNCRIILQSKRILFIFLPVCIDFLALLRVRFYFIFTLYSYLHGKYTAEGRVSAQLRVQQVQYECTATHTAGCTVNHTTNQAQHMTSHPRVLAGGLLVYST</sequence>
<dbReference type="AlphaFoldDB" id="A0A3N4IXE2"/>
<keyword evidence="3" id="KW-1185">Reference proteome</keyword>
<organism evidence="2 3">
    <name type="scientific">Choiromyces venosus 120613-1</name>
    <dbReference type="NCBI Taxonomy" id="1336337"/>
    <lineage>
        <taxon>Eukaryota</taxon>
        <taxon>Fungi</taxon>
        <taxon>Dikarya</taxon>
        <taxon>Ascomycota</taxon>
        <taxon>Pezizomycotina</taxon>
        <taxon>Pezizomycetes</taxon>
        <taxon>Pezizales</taxon>
        <taxon>Tuberaceae</taxon>
        <taxon>Choiromyces</taxon>
    </lineage>
</organism>
<dbReference type="EMBL" id="ML120564">
    <property type="protein sequence ID" value="RPA89637.1"/>
    <property type="molecule type" value="Genomic_DNA"/>
</dbReference>